<feature type="domain" description="Pyridoxamine 5'-phosphate oxidase N-terminal" evidence="2">
    <location>
        <begin position="6"/>
        <end position="116"/>
    </location>
</feature>
<dbReference type="InterPro" id="IPR052019">
    <property type="entry name" value="F420H2_bilvrd_red/Heme_oxyg"/>
</dbReference>
<dbReference type="PANTHER" id="PTHR35176:SF6">
    <property type="entry name" value="HEME OXYGENASE HI_0854-RELATED"/>
    <property type="match status" value="1"/>
</dbReference>
<keyword evidence="4" id="KW-1185">Reference proteome</keyword>
<evidence type="ECO:0000313" key="4">
    <source>
        <dbReference type="Proteomes" id="UP000291483"/>
    </source>
</evidence>
<evidence type="ECO:0000313" key="3">
    <source>
        <dbReference type="EMBL" id="RZU66773.1"/>
    </source>
</evidence>
<proteinExistence type="predicted"/>
<organism evidence="3 4">
    <name type="scientific">Microterricola gilva</name>
    <dbReference type="NCBI Taxonomy" id="393267"/>
    <lineage>
        <taxon>Bacteria</taxon>
        <taxon>Bacillati</taxon>
        <taxon>Actinomycetota</taxon>
        <taxon>Actinomycetes</taxon>
        <taxon>Micrococcales</taxon>
        <taxon>Microbacteriaceae</taxon>
        <taxon>Microterricola</taxon>
    </lineage>
</organism>
<gene>
    <name evidence="3" type="ORF">EV379_3140</name>
</gene>
<dbReference type="Pfam" id="PF01243">
    <property type="entry name" value="PNPOx_N"/>
    <property type="match status" value="1"/>
</dbReference>
<sequence length="133" mass="13713">MIAYVRGIGSGVVATTAAHGAPQAAYLDLTATDGGELVFNARSDSRKVANIVRDGRVAVVIGGADGTTLQCEGTAVIADGPQLERCATAYAAAFPHVEPVRPGVVLVVVTLSWARHRDYRGAPVSRDVDLAVG</sequence>
<dbReference type="PANTHER" id="PTHR35176">
    <property type="entry name" value="HEME OXYGENASE HI_0854-RELATED"/>
    <property type="match status" value="1"/>
</dbReference>
<accession>A0A4Q8ARJ5</accession>
<keyword evidence="1" id="KW-0560">Oxidoreductase</keyword>
<dbReference type="EMBL" id="SHLC01000001">
    <property type="protein sequence ID" value="RZU66773.1"/>
    <property type="molecule type" value="Genomic_DNA"/>
</dbReference>
<dbReference type="InterPro" id="IPR011576">
    <property type="entry name" value="Pyridox_Oxase_N"/>
</dbReference>
<reference evidence="3 4" key="1">
    <citation type="submission" date="2019-02" db="EMBL/GenBank/DDBJ databases">
        <title>Sequencing the genomes of 1000 actinobacteria strains.</title>
        <authorList>
            <person name="Klenk H.-P."/>
        </authorList>
    </citation>
    <scope>NUCLEOTIDE SEQUENCE [LARGE SCALE GENOMIC DNA]</scope>
    <source>
        <strain evidence="3 4">DSM 18319</strain>
    </source>
</reference>
<dbReference type="Proteomes" id="UP000291483">
    <property type="component" value="Unassembled WGS sequence"/>
</dbReference>
<dbReference type="InterPro" id="IPR012349">
    <property type="entry name" value="Split_barrel_FMN-bd"/>
</dbReference>
<comment type="caution">
    <text evidence="3">The sequence shown here is derived from an EMBL/GenBank/DDBJ whole genome shotgun (WGS) entry which is preliminary data.</text>
</comment>
<dbReference type="GO" id="GO:0016627">
    <property type="term" value="F:oxidoreductase activity, acting on the CH-CH group of donors"/>
    <property type="evidence" value="ECO:0007669"/>
    <property type="project" value="TreeGrafter"/>
</dbReference>
<protein>
    <submittedName>
        <fullName evidence="3">Pyridoxamine 5'-phosphate oxidase</fullName>
    </submittedName>
</protein>
<evidence type="ECO:0000259" key="2">
    <source>
        <dbReference type="Pfam" id="PF01243"/>
    </source>
</evidence>
<dbReference type="Gene3D" id="2.30.110.10">
    <property type="entry name" value="Electron Transport, Fmn-binding Protein, Chain A"/>
    <property type="match status" value="1"/>
</dbReference>
<dbReference type="AlphaFoldDB" id="A0A4Q8ARJ5"/>
<evidence type="ECO:0000256" key="1">
    <source>
        <dbReference type="ARBA" id="ARBA00023002"/>
    </source>
</evidence>
<name>A0A4Q8ARJ5_9MICO</name>
<dbReference type="GO" id="GO:0070967">
    <property type="term" value="F:coenzyme F420 binding"/>
    <property type="evidence" value="ECO:0007669"/>
    <property type="project" value="TreeGrafter"/>
</dbReference>
<dbReference type="SUPFAM" id="SSF50475">
    <property type="entry name" value="FMN-binding split barrel"/>
    <property type="match status" value="1"/>
</dbReference>
<dbReference type="GO" id="GO:0005829">
    <property type="term" value="C:cytosol"/>
    <property type="evidence" value="ECO:0007669"/>
    <property type="project" value="TreeGrafter"/>
</dbReference>